<protein>
    <submittedName>
        <fullName evidence="2">Metallo-beta-lactamase family protein</fullName>
    </submittedName>
</protein>
<name>Q47YU4_COLP3</name>
<dbReference type="Pfam" id="PF00753">
    <property type="entry name" value="Lactamase_B"/>
    <property type="match status" value="1"/>
</dbReference>
<dbReference type="KEGG" id="cps:CPS_3350"/>
<dbReference type="InterPro" id="IPR036866">
    <property type="entry name" value="RibonucZ/Hydroxyglut_hydro"/>
</dbReference>
<dbReference type="SMART" id="SM00849">
    <property type="entry name" value="Lactamase_B"/>
    <property type="match status" value="1"/>
</dbReference>
<accession>Q47YU4</accession>
<dbReference type="AlphaFoldDB" id="Q47YU4"/>
<proteinExistence type="predicted"/>
<dbReference type="Proteomes" id="UP000000547">
    <property type="component" value="Chromosome"/>
</dbReference>
<feature type="domain" description="Metallo-beta-lactamase" evidence="1">
    <location>
        <begin position="86"/>
        <end position="271"/>
    </location>
</feature>
<dbReference type="PANTHER" id="PTHR42951:SF20">
    <property type="entry name" value="BETA LACTAMASE"/>
    <property type="match status" value="1"/>
</dbReference>
<dbReference type="Gene3D" id="3.60.15.10">
    <property type="entry name" value="Ribonuclease Z/Hydroxyacylglutathione hydrolase-like"/>
    <property type="match status" value="1"/>
</dbReference>
<evidence type="ECO:0000313" key="3">
    <source>
        <dbReference type="Proteomes" id="UP000000547"/>
    </source>
</evidence>
<dbReference type="InterPro" id="IPR001279">
    <property type="entry name" value="Metallo-B-lactamas"/>
</dbReference>
<dbReference type="SUPFAM" id="SSF56281">
    <property type="entry name" value="Metallo-hydrolase/oxidoreductase"/>
    <property type="match status" value="1"/>
</dbReference>
<dbReference type="HOGENOM" id="CLU_056342_0_0_6"/>
<dbReference type="PANTHER" id="PTHR42951">
    <property type="entry name" value="METALLO-BETA-LACTAMASE DOMAIN-CONTAINING"/>
    <property type="match status" value="1"/>
</dbReference>
<dbReference type="EMBL" id="CP000083">
    <property type="protein sequence ID" value="AAZ24639.1"/>
    <property type="molecule type" value="Genomic_DNA"/>
</dbReference>
<gene>
    <name evidence="2" type="ordered locus">CPS_3350</name>
</gene>
<organism evidence="2 3">
    <name type="scientific">Colwellia psychrerythraea (strain 34H / ATCC BAA-681)</name>
    <name type="common">Vibrio psychroerythus</name>
    <dbReference type="NCBI Taxonomy" id="167879"/>
    <lineage>
        <taxon>Bacteria</taxon>
        <taxon>Pseudomonadati</taxon>
        <taxon>Pseudomonadota</taxon>
        <taxon>Gammaproteobacteria</taxon>
        <taxon>Alteromonadales</taxon>
        <taxon>Colwelliaceae</taxon>
        <taxon>Colwellia</taxon>
    </lineage>
</organism>
<dbReference type="CDD" id="cd16282">
    <property type="entry name" value="metallo-hydrolase-like_MBL-fold"/>
    <property type="match status" value="1"/>
</dbReference>
<sequence>MVTSIEIHAIKIIDEVIYYSHLLKWEYMLKILKKMIVSTCLIGSIFNSVWAENANFDFSVTPIVDNVYSIVSPSFGLPTPENKGWNSNSHFVVTEKGVLLFDTGSSEIIGNEIKKAIKSVTEKPVRWVVNSHSHADHWLGNAGFTDTGAEIISSVRAVAIMKEDGQGPVDAFSRMTEGATGSTHVVYPSLLLAQGEKRNFGGVDVEFIFSNDAHSPGDVLMWLPEQKIIFGGDVLSSQWMPILTYHGDVPNLIDTLNDVVKLNPEIVLTGHGEATTGKSVKRDADLVAGVWKLVKEGYQENKKPNEIILDVSAELGPLYRPLYDNFDSEIKRYVELMYKRQQ</sequence>
<dbReference type="InterPro" id="IPR050855">
    <property type="entry name" value="NDM-1-like"/>
</dbReference>
<evidence type="ECO:0000313" key="2">
    <source>
        <dbReference type="EMBL" id="AAZ24639.1"/>
    </source>
</evidence>
<dbReference type="STRING" id="167879.CPS_3350"/>
<evidence type="ECO:0000259" key="1">
    <source>
        <dbReference type="SMART" id="SM00849"/>
    </source>
</evidence>
<reference evidence="2" key="1">
    <citation type="journal article" date="2005" name="Proc. Natl. Acad. Sci. U.S.A.">
        <title>The psychrophilic lifestyle as revealed by the genome sequence of Colwellia psychrerythraea 34H through genomic and proteomic analyses.</title>
        <authorList>
            <person name="Methe B.A."/>
            <person name="Nelson K.E."/>
            <person name="Deming J.W."/>
            <person name="Momen B."/>
            <person name="Melamud E."/>
            <person name="Zhang X."/>
            <person name="Moult J."/>
            <person name="Madupu R."/>
            <person name="Nelson W.C."/>
            <person name="Dodson R.J."/>
            <person name="Brinkac L.M."/>
            <person name="Daugherty S.C."/>
            <person name="Durkin A.S."/>
            <person name="DeBoy R.T."/>
            <person name="Kolonay J.F."/>
            <person name="Sullivan S.A."/>
            <person name="Zhou L."/>
            <person name="Davidsen T.M."/>
            <person name="Wu M."/>
            <person name="Huston A.L."/>
            <person name="Lewis M."/>
            <person name="Weaver B."/>
            <person name="Weidman J.F."/>
            <person name="Khouri H."/>
            <person name="Utterback T.R."/>
            <person name="Feldblyum T.V."/>
            <person name="Fraser C.M."/>
        </authorList>
    </citation>
    <scope>NUCLEOTIDE SEQUENCE [LARGE SCALE GENOMIC DNA]</scope>
    <source>
        <strain evidence="2">34H</strain>
    </source>
</reference>